<sequence length="47" mass="4938">MLWHAASVAITAPAGHPPILALFFGGKLQAGQCRVQLSIDACLAHRV</sequence>
<reference evidence="1 2" key="1">
    <citation type="submission" date="2017-05" db="EMBL/GenBank/DDBJ databases">
        <title>Streptomyces alboflavus Genome sequencing and assembly.</title>
        <authorList>
            <person name="Wang Y."/>
            <person name="Du B."/>
            <person name="Ding Y."/>
            <person name="Liu H."/>
            <person name="Hou Q."/>
            <person name="Liu K."/>
            <person name="Wang C."/>
            <person name="Yao L."/>
        </authorList>
    </citation>
    <scope>NUCLEOTIDE SEQUENCE [LARGE SCALE GENOMIC DNA]</scope>
    <source>
        <strain evidence="1 2">MDJK44</strain>
    </source>
</reference>
<dbReference type="Proteomes" id="UP000195880">
    <property type="component" value="Chromosome"/>
</dbReference>
<accession>A0A1Z1WLS7</accession>
<dbReference type="EMBL" id="CP021748">
    <property type="protein sequence ID" value="ARX87340.1"/>
    <property type="molecule type" value="Genomic_DNA"/>
</dbReference>
<organism evidence="1 2">
    <name type="scientific">Streptomyces alboflavus</name>
    <dbReference type="NCBI Taxonomy" id="67267"/>
    <lineage>
        <taxon>Bacteria</taxon>
        <taxon>Bacillati</taxon>
        <taxon>Actinomycetota</taxon>
        <taxon>Actinomycetes</taxon>
        <taxon>Kitasatosporales</taxon>
        <taxon>Streptomycetaceae</taxon>
        <taxon>Streptomyces</taxon>
    </lineage>
</organism>
<evidence type="ECO:0000313" key="1">
    <source>
        <dbReference type="EMBL" id="ARX87340.1"/>
    </source>
</evidence>
<protein>
    <submittedName>
        <fullName evidence="1">Uncharacterized protein</fullName>
    </submittedName>
</protein>
<dbReference type="KEGG" id="salf:SMD44_06821"/>
<gene>
    <name evidence="1" type="ORF">SMD44_06821</name>
</gene>
<dbReference type="AlphaFoldDB" id="A0A1Z1WLS7"/>
<proteinExistence type="predicted"/>
<keyword evidence="2" id="KW-1185">Reference proteome</keyword>
<evidence type="ECO:0000313" key="2">
    <source>
        <dbReference type="Proteomes" id="UP000195880"/>
    </source>
</evidence>
<name>A0A1Z1WLS7_9ACTN</name>